<evidence type="ECO:0000313" key="2">
    <source>
        <dbReference type="EMBL" id="KAF6392628.1"/>
    </source>
</evidence>
<organism evidence="2 3">
    <name type="scientific">Pipistrellus kuhlii</name>
    <name type="common">Kuhl's pipistrelle</name>
    <dbReference type="NCBI Taxonomy" id="59472"/>
    <lineage>
        <taxon>Eukaryota</taxon>
        <taxon>Metazoa</taxon>
        <taxon>Chordata</taxon>
        <taxon>Craniata</taxon>
        <taxon>Vertebrata</taxon>
        <taxon>Euteleostomi</taxon>
        <taxon>Mammalia</taxon>
        <taxon>Eutheria</taxon>
        <taxon>Laurasiatheria</taxon>
        <taxon>Chiroptera</taxon>
        <taxon>Yangochiroptera</taxon>
        <taxon>Vespertilionidae</taxon>
        <taxon>Pipistrellus</taxon>
    </lineage>
</organism>
<sequence>MAGFIHVGGVRMRKRGFWEEGTDQEEEILEENPRKLILLAENRGAERRDGLPREGERPRQHVPLGRAQACPRCFLTPFRLSLQKGENDCLPPSFSSSPSSGDINHCCGRRSAGIQHVSHHLK</sequence>
<feature type="compositionally biased region" description="Basic and acidic residues" evidence="1">
    <location>
        <begin position="43"/>
        <end position="59"/>
    </location>
</feature>
<dbReference type="Proteomes" id="UP000558488">
    <property type="component" value="Unassembled WGS sequence"/>
</dbReference>
<keyword evidence="3" id="KW-1185">Reference proteome</keyword>
<proteinExistence type="predicted"/>
<dbReference type="AlphaFoldDB" id="A0A7J8B1P3"/>
<reference evidence="2 3" key="1">
    <citation type="journal article" date="2020" name="Nature">
        <title>Six reference-quality genomes reveal evolution of bat adaptations.</title>
        <authorList>
            <person name="Jebb D."/>
            <person name="Huang Z."/>
            <person name="Pippel M."/>
            <person name="Hughes G.M."/>
            <person name="Lavrichenko K."/>
            <person name="Devanna P."/>
            <person name="Winkler S."/>
            <person name="Jermiin L.S."/>
            <person name="Skirmuntt E.C."/>
            <person name="Katzourakis A."/>
            <person name="Burkitt-Gray L."/>
            <person name="Ray D.A."/>
            <person name="Sullivan K.A.M."/>
            <person name="Roscito J.G."/>
            <person name="Kirilenko B.M."/>
            <person name="Davalos L.M."/>
            <person name="Corthals A.P."/>
            <person name="Power M.L."/>
            <person name="Jones G."/>
            <person name="Ransome R.D."/>
            <person name="Dechmann D.K.N."/>
            <person name="Locatelli A.G."/>
            <person name="Puechmaille S.J."/>
            <person name="Fedrigo O."/>
            <person name="Jarvis E.D."/>
            <person name="Hiller M."/>
            <person name="Vernes S.C."/>
            <person name="Myers E.W."/>
            <person name="Teeling E.C."/>
        </authorList>
    </citation>
    <scope>NUCLEOTIDE SEQUENCE [LARGE SCALE GENOMIC DNA]</scope>
    <source>
        <strain evidence="2">MPipKuh1</strain>
        <tissue evidence="2">Flight muscle</tissue>
    </source>
</reference>
<evidence type="ECO:0000313" key="3">
    <source>
        <dbReference type="Proteomes" id="UP000558488"/>
    </source>
</evidence>
<name>A0A7J8B1P3_PIPKU</name>
<protein>
    <submittedName>
        <fullName evidence="2">Uncharacterized protein</fullName>
    </submittedName>
</protein>
<comment type="caution">
    <text evidence="2">The sequence shown here is derived from an EMBL/GenBank/DDBJ whole genome shotgun (WGS) entry which is preliminary data.</text>
</comment>
<accession>A0A7J8B1P3</accession>
<gene>
    <name evidence="2" type="ORF">mPipKuh1_007817</name>
</gene>
<evidence type="ECO:0000256" key="1">
    <source>
        <dbReference type="SAM" id="MobiDB-lite"/>
    </source>
</evidence>
<dbReference type="EMBL" id="JACAGB010000001">
    <property type="protein sequence ID" value="KAF6392628.1"/>
    <property type="molecule type" value="Genomic_DNA"/>
</dbReference>
<feature type="region of interest" description="Disordered" evidence="1">
    <location>
        <begin position="41"/>
        <end position="62"/>
    </location>
</feature>